<dbReference type="AlphaFoldDB" id="A0A976IB21"/>
<proteinExistence type="predicted"/>
<keyword evidence="2" id="KW-1185">Reference proteome</keyword>
<evidence type="ECO:0000313" key="2">
    <source>
        <dbReference type="Proteomes" id="UP000294530"/>
    </source>
</evidence>
<reference evidence="1 2" key="1">
    <citation type="journal article" date="2021" name="Genome Biol.">
        <title>AFLAP: assembly-free linkage analysis pipeline using k-mers from genome sequencing data.</title>
        <authorList>
            <person name="Fletcher K."/>
            <person name="Zhang L."/>
            <person name="Gil J."/>
            <person name="Han R."/>
            <person name="Cavanaugh K."/>
            <person name="Michelmore R."/>
        </authorList>
    </citation>
    <scope>NUCLEOTIDE SEQUENCE [LARGE SCALE GENOMIC DNA]</scope>
    <source>
        <strain evidence="1 2">SF5</strain>
    </source>
</reference>
<organism evidence="1 2">
    <name type="scientific">Bremia lactucae</name>
    <name type="common">Lettuce downy mildew</name>
    <dbReference type="NCBI Taxonomy" id="4779"/>
    <lineage>
        <taxon>Eukaryota</taxon>
        <taxon>Sar</taxon>
        <taxon>Stramenopiles</taxon>
        <taxon>Oomycota</taxon>
        <taxon>Peronosporomycetes</taxon>
        <taxon>Peronosporales</taxon>
        <taxon>Peronosporaceae</taxon>
        <taxon>Bremia</taxon>
    </lineage>
</organism>
<name>A0A976IB21_BRELC</name>
<comment type="caution">
    <text evidence="1">The sequence shown here is derived from an EMBL/GenBank/DDBJ whole genome shotgun (WGS) entry which is preliminary data.</text>
</comment>
<gene>
    <name evidence="1" type="ORF">CCR75_007341</name>
</gene>
<evidence type="ECO:0000313" key="1">
    <source>
        <dbReference type="EMBL" id="TDH65071.1"/>
    </source>
</evidence>
<protein>
    <submittedName>
        <fullName evidence="1">Uncharacterized protein</fullName>
    </submittedName>
</protein>
<dbReference type="RefSeq" id="XP_067814570.1">
    <property type="nucleotide sequence ID" value="XM_067965402.1"/>
</dbReference>
<dbReference type="Proteomes" id="UP000294530">
    <property type="component" value="Unassembled WGS sequence"/>
</dbReference>
<dbReference type="GeneID" id="94351073"/>
<dbReference type="EMBL" id="SHOA02000220">
    <property type="protein sequence ID" value="TDH65071.1"/>
    <property type="molecule type" value="Genomic_DNA"/>
</dbReference>
<dbReference type="KEGG" id="blac:94351073"/>
<sequence length="93" mass="10822">MNLFVNKELSTEHLSLPCLTVMQPVMLFVQYQPQFSWSSRDISFPHDCVSSMSSNREPYTEIAVEIAAGDFKREVKKNEYDEVYPVRSVRLCQ</sequence>
<accession>A0A976IB21</accession>